<reference evidence="1" key="1">
    <citation type="submission" date="2021-03" db="EMBL/GenBank/DDBJ databases">
        <authorList>
            <person name="Tran Van P."/>
        </authorList>
    </citation>
    <scope>NUCLEOTIDE SEQUENCE</scope>
</reference>
<name>A0ABN7PDH1_TIMPD</name>
<dbReference type="Proteomes" id="UP001153148">
    <property type="component" value="Unassembled WGS sequence"/>
</dbReference>
<protein>
    <submittedName>
        <fullName evidence="1">Uncharacterized protein</fullName>
    </submittedName>
</protein>
<accession>A0ABN7PDH1</accession>
<comment type="caution">
    <text evidence="1">The sequence shown here is derived from an EMBL/GenBank/DDBJ whole genome shotgun (WGS) entry which is preliminary data.</text>
</comment>
<dbReference type="EMBL" id="CAJPIN010040057">
    <property type="protein sequence ID" value="CAG2065129.1"/>
    <property type="molecule type" value="Genomic_DNA"/>
</dbReference>
<gene>
    <name evidence="1" type="ORF">TPAB3V08_LOCUS12073</name>
</gene>
<keyword evidence="2" id="KW-1185">Reference proteome</keyword>
<evidence type="ECO:0000313" key="2">
    <source>
        <dbReference type="Proteomes" id="UP001153148"/>
    </source>
</evidence>
<evidence type="ECO:0000313" key="1">
    <source>
        <dbReference type="EMBL" id="CAG2065129.1"/>
    </source>
</evidence>
<sequence>MPKGKRKGKTGASQKPRMEVIGLTSDEDSLNDNVSIISGFSETKSVIEEGQFLLY</sequence>
<organism evidence="1 2">
    <name type="scientific">Timema podura</name>
    <name type="common">Walking stick</name>
    <dbReference type="NCBI Taxonomy" id="61482"/>
    <lineage>
        <taxon>Eukaryota</taxon>
        <taxon>Metazoa</taxon>
        <taxon>Ecdysozoa</taxon>
        <taxon>Arthropoda</taxon>
        <taxon>Hexapoda</taxon>
        <taxon>Insecta</taxon>
        <taxon>Pterygota</taxon>
        <taxon>Neoptera</taxon>
        <taxon>Polyneoptera</taxon>
        <taxon>Phasmatodea</taxon>
        <taxon>Timematodea</taxon>
        <taxon>Timematoidea</taxon>
        <taxon>Timematidae</taxon>
        <taxon>Timema</taxon>
    </lineage>
</organism>
<proteinExistence type="predicted"/>